<comment type="subcellular location">
    <subcellularLocation>
        <location evidence="1">Cell membrane</location>
        <topology evidence="1">Multi-pass membrane protein</topology>
    </subcellularLocation>
</comment>
<feature type="transmembrane region" description="Helical" evidence="6">
    <location>
        <begin position="53"/>
        <end position="76"/>
    </location>
</feature>
<keyword evidence="8" id="KW-1185">Reference proteome</keyword>
<dbReference type="Proteomes" id="UP001197974">
    <property type="component" value="Chromosome"/>
</dbReference>
<evidence type="ECO:0000313" key="8">
    <source>
        <dbReference type="Proteomes" id="UP001197974"/>
    </source>
</evidence>
<keyword evidence="5 6" id="KW-0472">Membrane</keyword>
<dbReference type="PANTHER" id="PTHR30250">
    <property type="entry name" value="PST FAMILY PREDICTED COLANIC ACID TRANSPORTER"/>
    <property type="match status" value="1"/>
</dbReference>
<dbReference type="InterPro" id="IPR050833">
    <property type="entry name" value="Poly_Biosynth_Transport"/>
</dbReference>
<gene>
    <name evidence="7" type="ORF">LC087_14060</name>
</gene>
<feature type="transmembrane region" description="Helical" evidence="6">
    <location>
        <begin position="88"/>
        <end position="110"/>
    </location>
</feature>
<dbReference type="Pfam" id="PF01943">
    <property type="entry name" value="Polysacc_synt"/>
    <property type="match status" value="1"/>
</dbReference>
<evidence type="ECO:0000256" key="4">
    <source>
        <dbReference type="ARBA" id="ARBA00022989"/>
    </source>
</evidence>
<reference evidence="7 8" key="1">
    <citation type="submission" date="2023-06" db="EMBL/GenBank/DDBJ databases">
        <title>Five Gram-positive bacteria isolated from mangrove sediments in Shenzhen, Guangdong, China.</title>
        <authorList>
            <person name="Yu S."/>
            <person name="Zheng W."/>
            <person name="Huang Y."/>
        </authorList>
    </citation>
    <scope>NUCLEOTIDE SEQUENCE [LARGE SCALE GENOMIC DNA]</scope>
    <source>
        <strain evidence="7 8">SaN35-3</strain>
    </source>
</reference>
<keyword evidence="2" id="KW-1003">Cell membrane</keyword>
<evidence type="ECO:0000256" key="5">
    <source>
        <dbReference type="ARBA" id="ARBA00023136"/>
    </source>
</evidence>
<keyword evidence="3 6" id="KW-0812">Transmembrane</keyword>
<evidence type="ECO:0000256" key="2">
    <source>
        <dbReference type="ARBA" id="ARBA00022475"/>
    </source>
</evidence>
<keyword evidence="4 6" id="KW-1133">Transmembrane helix</keyword>
<evidence type="ECO:0000256" key="1">
    <source>
        <dbReference type="ARBA" id="ARBA00004651"/>
    </source>
</evidence>
<evidence type="ECO:0000256" key="3">
    <source>
        <dbReference type="ARBA" id="ARBA00022692"/>
    </source>
</evidence>
<organism evidence="7 8">
    <name type="scientific">Bacillus carboniphilus</name>
    <dbReference type="NCBI Taxonomy" id="86663"/>
    <lineage>
        <taxon>Bacteria</taxon>
        <taxon>Bacillati</taxon>
        <taxon>Bacillota</taxon>
        <taxon>Bacilli</taxon>
        <taxon>Bacillales</taxon>
        <taxon>Bacillaceae</taxon>
        <taxon>Bacillus</taxon>
    </lineage>
</organism>
<dbReference type="EMBL" id="CP129013">
    <property type="protein sequence ID" value="WLR41930.1"/>
    <property type="molecule type" value="Genomic_DNA"/>
</dbReference>
<proteinExistence type="predicted"/>
<dbReference type="InterPro" id="IPR002797">
    <property type="entry name" value="Polysacc_synth"/>
</dbReference>
<name>A0ABY9JWB7_9BACI</name>
<dbReference type="PANTHER" id="PTHR30250:SF29">
    <property type="entry name" value="POLYSACCHARIDE BIOSYNTHESIS PROTEIN C-TERMINAL DOMAIN-CONTAINING PROTEIN"/>
    <property type="match status" value="1"/>
</dbReference>
<feature type="transmembrane region" description="Helical" evidence="6">
    <location>
        <begin position="169"/>
        <end position="187"/>
    </location>
</feature>
<feature type="transmembrane region" description="Helical" evidence="6">
    <location>
        <begin position="130"/>
        <end position="148"/>
    </location>
</feature>
<evidence type="ECO:0000313" key="7">
    <source>
        <dbReference type="EMBL" id="WLR41930.1"/>
    </source>
</evidence>
<sequence>MRQKKRESSQKIITGAVVLTLSGIFVKILSAAYRVPFQNIVGDIGFYIYQQVYPFYGMAILLGTSAFPVIISKLIAESEKDPLHTKRDIIIVSFIFQLMVGLGIFLLLYLGAGWIAELMGDRQLEPLMKVVSISFLITPFISCIRGFYQGIGEMIPTALSQVVEQFIRVVFILAVSTYMVARGFSLYDAAAGALFAH</sequence>
<evidence type="ECO:0000256" key="6">
    <source>
        <dbReference type="SAM" id="Phobius"/>
    </source>
</evidence>
<accession>A0ABY9JWB7</accession>
<feature type="transmembrane region" description="Helical" evidence="6">
    <location>
        <begin position="12"/>
        <end position="33"/>
    </location>
</feature>
<dbReference type="RefSeq" id="WP_306019660.1">
    <property type="nucleotide sequence ID" value="NZ_CP129013.1"/>
</dbReference>
<protein>
    <submittedName>
        <fullName evidence="7">Oligosaccharide flippase family protein</fullName>
    </submittedName>
</protein>